<dbReference type="InterPro" id="IPR016171">
    <property type="entry name" value="Vanillyl_alc_oxidase_C-sub2"/>
</dbReference>
<comment type="similarity">
    <text evidence="2">Belongs to the FAD-binding oxidoreductase/transferase type 4 family.</text>
</comment>
<reference evidence="9 10" key="1">
    <citation type="journal article" date="2016" name="Nat. Commun.">
        <title>Thousands of microbial genomes shed light on interconnected biogeochemical processes in an aquifer system.</title>
        <authorList>
            <person name="Anantharaman K."/>
            <person name="Brown C.T."/>
            <person name="Hug L.A."/>
            <person name="Sharon I."/>
            <person name="Castelle C.J."/>
            <person name="Probst A.J."/>
            <person name="Thomas B.C."/>
            <person name="Singh A."/>
            <person name="Wilkins M.J."/>
            <person name="Karaoz U."/>
            <person name="Brodie E.L."/>
            <person name="Williams K.H."/>
            <person name="Hubbard S.S."/>
            <person name="Banfield J.F."/>
        </authorList>
    </citation>
    <scope>NUCLEOTIDE SEQUENCE [LARGE SCALE GENOMIC DNA]</scope>
</reference>
<evidence type="ECO:0000256" key="1">
    <source>
        <dbReference type="ARBA" id="ARBA00001974"/>
    </source>
</evidence>
<feature type="domain" description="FAD-binding PCMH-type" evidence="8">
    <location>
        <begin position="39"/>
        <end position="272"/>
    </location>
</feature>
<dbReference type="AlphaFoldDB" id="A0A1G2MU26"/>
<dbReference type="PANTHER" id="PTHR11748">
    <property type="entry name" value="D-LACTATE DEHYDROGENASE"/>
    <property type="match status" value="1"/>
</dbReference>
<dbReference type="Pfam" id="PF02913">
    <property type="entry name" value="FAD-oxidase_C"/>
    <property type="match status" value="1"/>
</dbReference>
<dbReference type="Gene3D" id="3.30.465.10">
    <property type="match status" value="1"/>
</dbReference>
<dbReference type="InterPro" id="IPR016166">
    <property type="entry name" value="FAD-bd_PCMH"/>
</dbReference>
<sequence>MSWYNKVVSLRDELQSFFKGDLDDSPKTLEMYSHDASIFSVRPALVVYPKGVDDIKKLALFVNEAKQKGRNISLTARSGGTDMTGGPLSESIIIDMTRSFNQIKEVGADFAVVQPGVYYRDFEKETLKHNLILPSYPASREICTVGGMVANNSGGEKTLQYGKTERYVRELKMILRDGNEYTFKKITKEELESKINAGGVEGEIYKNLSALIKQNQDILTKAKPDVTKNSSGYFLWNVYDPADGTFDITKVITGSQGTFGIITEITFALVKPKPFSRMLVIFLKDIKRLSELTEAILVHKPESFESYDDNTFRLAIKFFPEMIHRIKGGMLRIMLSFIPELWMIMTSGIPKLVLLIEFTSDTVEEATRKAEAAHKALHTKFTYKMHVTKSDTETQEFWVVRRESFNLLRKHVKGLRTAPFIDDFAVNHKYLPEFLPKLYTILARYSLIYTVAGHVGDGNFHIIPLMKLADPKSKDIIIKLSREVYDLVLSYKGAITAEHNDGLIRTPFLKQAYGEEVYTLFEKTKEIFDPNTIFNPGKKVGADTRYVLAHLDTRV</sequence>
<keyword evidence="5" id="KW-0809">Transit peptide</keyword>
<organism evidence="9 10">
    <name type="scientific">Candidatus Taylorbacteria bacterium RIFCSPHIGHO2_02_FULL_46_13</name>
    <dbReference type="NCBI Taxonomy" id="1802312"/>
    <lineage>
        <taxon>Bacteria</taxon>
        <taxon>Candidatus Tayloriibacteriota</taxon>
    </lineage>
</organism>
<dbReference type="InterPro" id="IPR006094">
    <property type="entry name" value="Oxid_FAD_bind_N"/>
</dbReference>
<evidence type="ECO:0000259" key="8">
    <source>
        <dbReference type="PROSITE" id="PS51387"/>
    </source>
</evidence>
<evidence type="ECO:0000256" key="2">
    <source>
        <dbReference type="ARBA" id="ARBA00008000"/>
    </source>
</evidence>
<evidence type="ECO:0000256" key="6">
    <source>
        <dbReference type="ARBA" id="ARBA00023002"/>
    </source>
</evidence>
<evidence type="ECO:0000256" key="4">
    <source>
        <dbReference type="ARBA" id="ARBA00022827"/>
    </source>
</evidence>
<gene>
    <name evidence="9" type="ORF">A3C06_04110</name>
</gene>
<evidence type="ECO:0000256" key="7">
    <source>
        <dbReference type="ARBA" id="ARBA00038897"/>
    </source>
</evidence>
<dbReference type="PANTHER" id="PTHR11748:SF111">
    <property type="entry name" value="D-LACTATE DEHYDROGENASE, MITOCHONDRIAL-RELATED"/>
    <property type="match status" value="1"/>
</dbReference>
<dbReference type="GO" id="GO:0071949">
    <property type="term" value="F:FAD binding"/>
    <property type="evidence" value="ECO:0007669"/>
    <property type="project" value="InterPro"/>
</dbReference>
<dbReference type="Gene3D" id="3.30.70.2740">
    <property type="match status" value="1"/>
</dbReference>
<comment type="cofactor">
    <cofactor evidence="1">
        <name>FAD</name>
        <dbReference type="ChEBI" id="CHEBI:57692"/>
    </cofactor>
</comment>
<dbReference type="Pfam" id="PF01565">
    <property type="entry name" value="FAD_binding_4"/>
    <property type="match status" value="1"/>
</dbReference>
<dbReference type="EMBL" id="MHRQ01000004">
    <property type="protein sequence ID" value="OHA27380.1"/>
    <property type="molecule type" value="Genomic_DNA"/>
</dbReference>
<dbReference type="SUPFAM" id="SSF55103">
    <property type="entry name" value="FAD-linked oxidases, C-terminal domain"/>
    <property type="match status" value="1"/>
</dbReference>
<protein>
    <recommendedName>
        <fullName evidence="7">D-lactate dehydrogenase (cytochrome)</fullName>
        <ecNumber evidence="7">1.1.2.4</ecNumber>
    </recommendedName>
</protein>
<dbReference type="InterPro" id="IPR036318">
    <property type="entry name" value="FAD-bd_PCMH-like_sf"/>
</dbReference>
<keyword evidence="3" id="KW-0285">Flavoprotein</keyword>
<comment type="caution">
    <text evidence="9">The sequence shown here is derived from an EMBL/GenBank/DDBJ whole genome shotgun (WGS) entry which is preliminary data.</text>
</comment>
<dbReference type="GO" id="GO:0004458">
    <property type="term" value="F:D-lactate dehydrogenase (cytochrome) activity"/>
    <property type="evidence" value="ECO:0007669"/>
    <property type="project" value="UniProtKB-EC"/>
</dbReference>
<dbReference type="EC" id="1.1.2.4" evidence="7"/>
<proteinExistence type="inferred from homology"/>
<evidence type="ECO:0000256" key="3">
    <source>
        <dbReference type="ARBA" id="ARBA00022630"/>
    </source>
</evidence>
<dbReference type="Proteomes" id="UP000177565">
    <property type="component" value="Unassembled WGS sequence"/>
</dbReference>
<dbReference type="STRING" id="1802312.A3C06_04110"/>
<dbReference type="InterPro" id="IPR016169">
    <property type="entry name" value="FAD-bd_PCMH_sub2"/>
</dbReference>
<accession>A0A1G2MU26</accession>
<name>A0A1G2MU26_9BACT</name>
<evidence type="ECO:0000313" key="10">
    <source>
        <dbReference type="Proteomes" id="UP000177565"/>
    </source>
</evidence>
<evidence type="ECO:0000256" key="5">
    <source>
        <dbReference type="ARBA" id="ARBA00022946"/>
    </source>
</evidence>
<dbReference type="GO" id="GO:1903457">
    <property type="term" value="P:lactate catabolic process"/>
    <property type="evidence" value="ECO:0007669"/>
    <property type="project" value="TreeGrafter"/>
</dbReference>
<dbReference type="InterPro" id="IPR004113">
    <property type="entry name" value="FAD-bd_oxidored_4_C"/>
</dbReference>
<dbReference type="SUPFAM" id="SSF56176">
    <property type="entry name" value="FAD-binding/transporter-associated domain-like"/>
    <property type="match status" value="1"/>
</dbReference>
<dbReference type="PROSITE" id="PS51387">
    <property type="entry name" value="FAD_PCMH"/>
    <property type="match status" value="1"/>
</dbReference>
<dbReference type="Gene3D" id="1.10.45.10">
    <property type="entry name" value="Vanillyl-alcohol Oxidase, Chain A, domain 4"/>
    <property type="match status" value="1"/>
</dbReference>
<evidence type="ECO:0000313" key="9">
    <source>
        <dbReference type="EMBL" id="OHA27380.1"/>
    </source>
</evidence>
<keyword evidence="4" id="KW-0274">FAD</keyword>
<dbReference type="InterPro" id="IPR016164">
    <property type="entry name" value="FAD-linked_Oxase-like_C"/>
</dbReference>
<dbReference type="GO" id="GO:0008720">
    <property type="term" value="F:D-lactate dehydrogenase (NAD+) activity"/>
    <property type="evidence" value="ECO:0007669"/>
    <property type="project" value="TreeGrafter"/>
</dbReference>
<keyword evidence="6" id="KW-0560">Oxidoreductase</keyword>